<sequence>MKALIPLKSFLAEKLPEMSQDKCHLLIVNGNQAQGYMEYTVRILLLDYRGDPVEVLMLVRHWLQSKKLHLDAAKKDIQISFSSEIIDTNTFDLEIDFPQRDKIVSGENGYHVCPEMVWSDDQDKFVPAGTE</sequence>
<comment type="caution">
    <text evidence="1">The sequence shown here is derived from an EMBL/GenBank/DDBJ whole genome shotgun (WGS) entry which is preliminary data.</text>
</comment>
<organism evidence="1 2">
    <name type="scientific">Acinetobacter johnsonii</name>
    <dbReference type="NCBI Taxonomy" id="40214"/>
    <lineage>
        <taxon>Bacteria</taxon>
        <taxon>Pseudomonadati</taxon>
        <taxon>Pseudomonadota</taxon>
        <taxon>Gammaproteobacteria</taxon>
        <taxon>Moraxellales</taxon>
        <taxon>Moraxellaceae</taxon>
        <taxon>Acinetobacter</taxon>
    </lineage>
</organism>
<dbReference type="Proteomes" id="UP000249282">
    <property type="component" value="Unassembled WGS sequence"/>
</dbReference>
<evidence type="ECO:0008006" key="3">
    <source>
        <dbReference type="Google" id="ProtNLM"/>
    </source>
</evidence>
<gene>
    <name evidence="1" type="ORF">DI542_05600</name>
</gene>
<evidence type="ECO:0000313" key="2">
    <source>
        <dbReference type="Proteomes" id="UP000249282"/>
    </source>
</evidence>
<name>A0A2W5RW16_ACIJO</name>
<evidence type="ECO:0000313" key="1">
    <source>
        <dbReference type="EMBL" id="PZQ92334.1"/>
    </source>
</evidence>
<dbReference type="AlphaFoldDB" id="A0A2W5RW16"/>
<dbReference type="EMBL" id="QFQJ01000020">
    <property type="protein sequence ID" value="PZQ92334.1"/>
    <property type="molecule type" value="Genomic_DNA"/>
</dbReference>
<accession>A0A2W5RW16</accession>
<protein>
    <recommendedName>
        <fullName evidence="3">Phage tail protein</fullName>
    </recommendedName>
</protein>
<dbReference type="Pfam" id="PF06891">
    <property type="entry name" value="P2_Phage_GpR"/>
    <property type="match status" value="1"/>
</dbReference>
<proteinExistence type="predicted"/>
<dbReference type="InterPro" id="IPR009678">
    <property type="entry name" value="Phage_tail_completion_R"/>
</dbReference>
<reference evidence="1 2" key="1">
    <citation type="submission" date="2017-11" db="EMBL/GenBank/DDBJ databases">
        <title>Infants hospitalized years apart are colonized by the same room-sourced microbial strains.</title>
        <authorList>
            <person name="Brooks B."/>
            <person name="Olm M.R."/>
            <person name="Firek B.A."/>
            <person name="Baker R."/>
            <person name="Thomas B.C."/>
            <person name="Morowitz M.J."/>
            <person name="Banfield J.F."/>
        </authorList>
    </citation>
    <scope>NUCLEOTIDE SEQUENCE [LARGE SCALE GENOMIC DNA]</scope>
    <source>
        <strain evidence="1">S2_003_000_R3_20</strain>
    </source>
</reference>